<sequence>MLAEDLLIHADLGLPEAGPSHAPKFTDESCDTDLPTTLLPDIPNLSKWLQTEDDSDDSDRSYGSGHSDKSEESDESDVNDLDEADESEDYEEPDGTMTDDGVDKPWAPPIVTESDMDFRIDTFAPAPLMSVEEHIQKDQYMVDIYMAFKKPWPTPAEVVNDVEIATTILSLVILTTCRKFRLKEQWVDVKNLRLFAEQKLVRENVAEAVRWKRFAVLRTLRLWYEGSRI</sequence>
<feature type="region of interest" description="Disordered" evidence="1">
    <location>
        <begin position="13"/>
        <end position="108"/>
    </location>
</feature>
<dbReference type="AlphaFoldDB" id="M2RCD2"/>
<accession>M2RCD2</accession>
<dbReference type="EMBL" id="KB445799">
    <property type="protein sequence ID" value="EMD36057.1"/>
    <property type="molecule type" value="Genomic_DNA"/>
</dbReference>
<dbReference type="OrthoDB" id="10555053at2759"/>
<keyword evidence="3" id="KW-1185">Reference proteome</keyword>
<evidence type="ECO:0000313" key="2">
    <source>
        <dbReference type="EMBL" id="EMD36057.1"/>
    </source>
</evidence>
<reference evidence="2 3" key="1">
    <citation type="journal article" date="2012" name="Proc. Natl. Acad. Sci. U.S.A.">
        <title>Comparative genomics of Ceriporiopsis subvermispora and Phanerochaete chrysosporium provide insight into selective ligninolysis.</title>
        <authorList>
            <person name="Fernandez-Fueyo E."/>
            <person name="Ruiz-Duenas F.J."/>
            <person name="Ferreira P."/>
            <person name="Floudas D."/>
            <person name="Hibbett D.S."/>
            <person name="Canessa P."/>
            <person name="Larrondo L.F."/>
            <person name="James T.Y."/>
            <person name="Seelenfreund D."/>
            <person name="Lobos S."/>
            <person name="Polanco R."/>
            <person name="Tello M."/>
            <person name="Honda Y."/>
            <person name="Watanabe T."/>
            <person name="Watanabe T."/>
            <person name="Ryu J.S."/>
            <person name="Kubicek C.P."/>
            <person name="Schmoll M."/>
            <person name="Gaskell J."/>
            <person name="Hammel K.E."/>
            <person name="St John F.J."/>
            <person name="Vanden Wymelenberg A."/>
            <person name="Sabat G."/>
            <person name="Splinter BonDurant S."/>
            <person name="Syed K."/>
            <person name="Yadav J.S."/>
            <person name="Doddapaneni H."/>
            <person name="Subramanian V."/>
            <person name="Lavin J.L."/>
            <person name="Oguiza J.A."/>
            <person name="Perez G."/>
            <person name="Pisabarro A.G."/>
            <person name="Ramirez L."/>
            <person name="Santoyo F."/>
            <person name="Master E."/>
            <person name="Coutinho P.M."/>
            <person name="Henrissat B."/>
            <person name="Lombard V."/>
            <person name="Magnuson J.K."/>
            <person name="Kuees U."/>
            <person name="Hori C."/>
            <person name="Igarashi K."/>
            <person name="Samejima M."/>
            <person name="Held B.W."/>
            <person name="Barry K.W."/>
            <person name="LaButti K.M."/>
            <person name="Lapidus A."/>
            <person name="Lindquist E.A."/>
            <person name="Lucas S.M."/>
            <person name="Riley R."/>
            <person name="Salamov A.A."/>
            <person name="Hoffmeister D."/>
            <person name="Schwenk D."/>
            <person name="Hadar Y."/>
            <person name="Yarden O."/>
            <person name="de Vries R.P."/>
            <person name="Wiebenga A."/>
            <person name="Stenlid J."/>
            <person name="Eastwood D."/>
            <person name="Grigoriev I.V."/>
            <person name="Berka R.M."/>
            <person name="Blanchette R.A."/>
            <person name="Kersten P."/>
            <person name="Martinez A.T."/>
            <person name="Vicuna R."/>
            <person name="Cullen D."/>
        </authorList>
    </citation>
    <scope>NUCLEOTIDE SEQUENCE [LARGE SCALE GENOMIC DNA]</scope>
    <source>
        <strain evidence="2 3">B</strain>
    </source>
</reference>
<evidence type="ECO:0000313" key="3">
    <source>
        <dbReference type="Proteomes" id="UP000016930"/>
    </source>
</evidence>
<feature type="compositionally biased region" description="Acidic residues" evidence="1">
    <location>
        <begin position="71"/>
        <end position="94"/>
    </location>
</feature>
<organism evidence="2 3">
    <name type="scientific">Ceriporiopsis subvermispora (strain B)</name>
    <name type="common">White-rot fungus</name>
    <name type="synonym">Gelatoporia subvermispora</name>
    <dbReference type="NCBI Taxonomy" id="914234"/>
    <lineage>
        <taxon>Eukaryota</taxon>
        <taxon>Fungi</taxon>
        <taxon>Dikarya</taxon>
        <taxon>Basidiomycota</taxon>
        <taxon>Agaricomycotina</taxon>
        <taxon>Agaricomycetes</taxon>
        <taxon>Polyporales</taxon>
        <taxon>Gelatoporiaceae</taxon>
        <taxon>Gelatoporia</taxon>
    </lineage>
</organism>
<proteinExistence type="predicted"/>
<gene>
    <name evidence="2" type="ORF">CERSUDRAFT_96283</name>
</gene>
<dbReference type="Proteomes" id="UP000016930">
    <property type="component" value="Unassembled WGS sequence"/>
</dbReference>
<dbReference type="HOGENOM" id="CLU_1209692_0_0_1"/>
<name>M2RCD2_CERS8</name>
<evidence type="ECO:0000256" key="1">
    <source>
        <dbReference type="SAM" id="MobiDB-lite"/>
    </source>
</evidence>
<protein>
    <submittedName>
        <fullName evidence="2">Uncharacterized protein</fullName>
    </submittedName>
</protein>